<evidence type="ECO:0000313" key="1">
    <source>
        <dbReference type="EMBL" id="PXF56657.1"/>
    </source>
</evidence>
<accession>A0AC61KY65</accession>
<dbReference type="EMBL" id="PQXF01000091">
    <property type="protein sequence ID" value="PXF56657.1"/>
    <property type="molecule type" value="Genomic_DNA"/>
</dbReference>
<comment type="caution">
    <text evidence="1">The sequence shown here is derived from an EMBL/GenBank/DDBJ whole genome shotgun (WGS) entry which is preliminary data.</text>
</comment>
<reference evidence="1" key="1">
    <citation type="submission" date="2018-01" db="EMBL/GenBank/DDBJ databases">
        <authorList>
            <person name="Krukenberg V."/>
        </authorList>
    </citation>
    <scope>NUCLEOTIDE SEQUENCE</scope>
    <source>
        <strain evidence="1">E20ANME2</strain>
    </source>
</reference>
<dbReference type="Proteomes" id="UP000248329">
    <property type="component" value="Unassembled WGS sequence"/>
</dbReference>
<sequence length="349" mass="37621">MNTTHPTDTNIGTGTDADTGAPDVNANIIVKARCETDPRYGCAPEHRSIEELLQCGVINLNKPRGPTSHEVASWVKGILHIRRAGHSGTLDPKVTGVLPVMLGDATKVVKALLLAPKEYVCLMHLHHPVSKGAVREICSEFTGKIYQRPPIKSAVKRNLRVRTIYYLRIEEIEGDYVLATVGCEAGTYIRKLCHDIGIATGTGASMAELRRTGAGPFDESDSVTLHDLCDAYAGWRDDGDETMLRSMVHPVERGLIHLPKVVIRDSAVDAICHGASLAAPGMLSLSASIKKGGTVSVYTQKGEAVSVGTATMAASEMQRCKSGIVVRTDRVIMKAGTYPKGWITSDKPR</sequence>
<proteinExistence type="predicted"/>
<organism evidence="1 2">
    <name type="scientific">Candidatus Methanogaster sp</name>
    <dbReference type="NCBI Taxonomy" id="3386292"/>
    <lineage>
        <taxon>Archaea</taxon>
        <taxon>Methanobacteriati</taxon>
        <taxon>Methanobacteriota</taxon>
        <taxon>Stenosarchaea group</taxon>
        <taxon>Methanomicrobia</taxon>
        <taxon>Methanosarcinales</taxon>
        <taxon>ANME-2 cluster</taxon>
        <taxon>Candidatus Methanogasteraceae</taxon>
        <taxon>Candidatus Methanogaster</taxon>
    </lineage>
</organism>
<gene>
    <name evidence="1" type="ORF">C4B59_16555</name>
</gene>
<protein>
    <submittedName>
        <fullName evidence="1">RNA-guided pseudouridylation complex pseudouridine synthase subunit Cbf5</fullName>
    </submittedName>
</protein>
<name>A0AC61KY65_9EURY</name>
<evidence type="ECO:0000313" key="2">
    <source>
        <dbReference type="Proteomes" id="UP000248329"/>
    </source>
</evidence>